<keyword evidence="2" id="KW-1185">Reference proteome</keyword>
<comment type="caution">
    <text evidence="1">The sequence shown here is derived from an EMBL/GenBank/DDBJ whole genome shotgun (WGS) entry which is preliminary data.</text>
</comment>
<evidence type="ECO:0000313" key="1">
    <source>
        <dbReference type="EMBL" id="KAJ7559902.1"/>
    </source>
</evidence>
<reference evidence="2" key="1">
    <citation type="journal article" date="2024" name="Proc. Natl. Acad. Sci. U.S.A.">
        <title>Extraordinary preservation of gene collinearity over three hundred million years revealed in homosporous lycophytes.</title>
        <authorList>
            <person name="Li C."/>
            <person name="Wickell D."/>
            <person name="Kuo L.Y."/>
            <person name="Chen X."/>
            <person name="Nie B."/>
            <person name="Liao X."/>
            <person name="Peng D."/>
            <person name="Ji J."/>
            <person name="Jenkins J."/>
            <person name="Williams M."/>
            <person name="Shu S."/>
            <person name="Plott C."/>
            <person name="Barry K."/>
            <person name="Rajasekar S."/>
            <person name="Grimwood J."/>
            <person name="Han X."/>
            <person name="Sun S."/>
            <person name="Hou Z."/>
            <person name="He W."/>
            <person name="Dai G."/>
            <person name="Sun C."/>
            <person name="Schmutz J."/>
            <person name="Leebens-Mack J.H."/>
            <person name="Li F.W."/>
            <person name="Wang L."/>
        </authorList>
    </citation>
    <scope>NUCLEOTIDE SEQUENCE [LARGE SCALE GENOMIC DNA]</scope>
    <source>
        <strain evidence="2">cv. PW_Plant_1</strain>
    </source>
</reference>
<evidence type="ECO:0000313" key="2">
    <source>
        <dbReference type="Proteomes" id="UP001162992"/>
    </source>
</evidence>
<dbReference type="Proteomes" id="UP001162992">
    <property type="component" value="Chromosome 4"/>
</dbReference>
<proteinExistence type="predicted"/>
<protein>
    <submittedName>
        <fullName evidence="1">Uncharacterized protein</fullName>
    </submittedName>
</protein>
<accession>A0ACC2E0A4</accession>
<organism evidence="1 2">
    <name type="scientific">Diphasiastrum complanatum</name>
    <name type="common">Issler's clubmoss</name>
    <name type="synonym">Lycopodium complanatum</name>
    <dbReference type="NCBI Taxonomy" id="34168"/>
    <lineage>
        <taxon>Eukaryota</taxon>
        <taxon>Viridiplantae</taxon>
        <taxon>Streptophyta</taxon>
        <taxon>Embryophyta</taxon>
        <taxon>Tracheophyta</taxon>
        <taxon>Lycopodiopsida</taxon>
        <taxon>Lycopodiales</taxon>
        <taxon>Lycopodiaceae</taxon>
        <taxon>Lycopodioideae</taxon>
        <taxon>Diphasiastrum</taxon>
    </lineage>
</organism>
<gene>
    <name evidence="1" type="ORF">O6H91_04G106000</name>
</gene>
<dbReference type="EMBL" id="CM055095">
    <property type="protein sequence ID" value="KAJ7559902.1"/>
    <property type="molecule type" value="Genomic_DNA"/>
</dbReference>
<name>A0ACC2E0A4_DIPCM</name>
<sequence>MAMAMSMSLRSTSAAPMPRTSLSTCSHLTTSLPARQFGRIGCSLSRTLNPRTFTGVHTSVICSSLISDIQTGGFRVGTSADGLSRVWKKAPKPLREFPWRRAIERLVERLSDVAWSAAKWLLVPVILLSSLSEISYSLVQNKEFLIPIGMLAGSFLAGVLKDAAVELSEDLQKGEVPWHLIAIGFLFSLVKFPGPSYPYWGRVLLPHFATGGLLRTFFFAWSWQNSTISEP</sequence>